<protein>
    <submittedName>
        <fullName evidence="2">Uncharacterized protein</fullName>
    </submittedName>
</protein>
<sequence>MGDERLGKLSAGSSRQSTLSSGGNVHGRKASRRAAVIGGGFHVDRALLLQNGRWLLVGCAHGHVRRDSRRNLLVRIGAGCNRGSGRLCRLVAEGDHMTALIRIRANHSVALALVTFQADALQRLVHVPARALHEYQATNVGTNVQSTDDTDVLANVCAPVRLQRSQHATARVHKGASANSLEASHNRPKVGSIARIARPAVAKQLRQRLGQSGGNGQAQTASGDTIGHSKTVHTVERDFASQHFPQHDAIAPDVGGTRHAAATDDLGAHPAKRTGGGRPGGARVCARVQKVDRAVARGADATSQAKVGQLDGIVLAQKNVGRLEIAVNDSERRQKVEVVHGGRQLHHPRVQERCLRGLALCESMGESASRGKLHDNAKVGLGEDCAHESDNVGVRKVAKQLRLLAQLCGEVGRGLVRASELFDGNALGSKHARVHFAERAHAHAGFNGNVGQLQLPDGLSHARRRDAGGKAHAFLRRQNGGGQGPQARGSALGGQSKRRHDLSVLNLLGRIQRRQLHVADAPGKAGRGELGQAACGDQVCRVVGDFLVNAEQGGRGVRVQVVVVHVVRRNGWSVHGGDASTSTDLGSRAR</sequence>
<feature type="region of interest" description="Disordered" evidence="1">
    <location>
        <begin position="475"/>
        <end position="496"/>
    </location>
</feature>
<gene>
    <name evidence="2" type="ORF">CAOG_009385</name>
</gene>
<feature type="compositionally biased region" description="Polar residues" evidence="1">
    <location>
        <begin position="11"/>
        <end position="23"/>
    </location>
</feature>
<keyword evidence="3" id="KW-1185">Reference proteome</keyword>
<feature type="region of interest" description="Disordered" evidence="1">
    <location>
        <begin position="1"/>
        <end position="27"/>
    </location>
</feature>
<accession>A0A0D2VIB7</accession>
<evidence type="ECO:0000256" key="1">
    <source>
        <dbReference type="SAM" id="MobiDB-lite"/>
    </source>
</evidence>
<evidence type="ECO:0000313" key="3">
    <source>
        <dbReference type="Proteomes" id="UP000008743"/>
    </source>
</evidence>
<dbReference type="InParanoid" id="A0A0D2VIB7"/>
<dbReference type="EMBL" id="KE346360">
    <property type="protein sequence ID" value="KJE89697.1"/>
    <property type="molecule type" value="Genomic_DNA"/>
</dbReference>
<reference evidence="3" key="1">
    <citation type="submission" date="2011-02" db="EMBL/GenBank/DDBJ databases">
        <title>The Genome Sequence of Capsaspora owczarzaki ATCC 30864.</title>
        <authorList>
            <person name="Russ C."/>
            <person name="Cuomo C."/>
            <person name="Burger G."/>
            <person name="Gray M.W."/>
            <person name="Holland P.W.H."/>
            <person name="King N."/>
            <person name="Lang F.B.F."/>
            <person name="Roger A.J."/>
            <person name="Ruiz-Trillo I."/>
            <person name="Young S.K."/>
            <person name="Zeng Q."/>
            <person name="Gargeya S."/>
            <person name="Alvarado L."/>
            <person name="Berlin A."/>
            <person name="Chapman S.B."/>
            <person name="Chen Z."/>
            <person name="Freedman E."/>
            <person name="Gellesch M."/>
            <person name="Goldberg J."/>
            <person name="Griggs A."/>
            <person name="Gujja S."/>
            <person name="Heilman E."/>
            <person name="Heiman D."/>
            <person name="Howarth C."/>
            <person name="Mehta T."/>
            <person name="Neiman D."/>
            <person name="Pearson M."/>
            <person name="Roberts A."/>
            <person name="Saif S."/>
            <person name="Shea T."/>
            <person name="Shenoy N."/>
            <person name="Sisk P."/>
            <person name="Stolte C."/>
            <person name="Sykes S."/>
            <person name="White J."/>
            <person name="Yandava C."/>
            <person name="Haas B."/>
            <person name="Nusbaum C."/>
            <person name="Birren B."/>
        </authorList>
    </citation>
    <scope>NUCLEOTIDE SEQUENCE</scope>
    <source>
        <strain evidence="3">ATCC 30864</strain>
    </source>
</reference>
<dbReference type="AlphaFoldDB" id="A0A0D2VIB7"/>
<name>A0A0D2VIB7_CAPO3</name>
<proteinExistence type="predicted"/>
<evidence type="ECO:0000313" key="2">
    <source>
        <dbReference type="EMBL" id="KJE89697.1"/>
    </source>
</evidence>
<dbReference type="Proteomes" id="UP000008743">
    <property type="component" value="Unassembled WGS sequence"/>
</dbReference>
<organism evidence="2 3">
    <name type="scientific">Capsaspora owczarzaki (strain ATCC 30864)</name>
    <dbReference type="NCBI Taxonomy" id="595528"/>
    <lineage>
        <taxon>Eukaryota</taxon>
        <taxon>Filasterea</taxon>
        <taxon>Capsaspora</taxon>
    </lineage>
</organism>